<evidence type="ECO:0000313" key="2">
    <source>
        <dbReference type="Proteomes" id="UP000798662"/>
    </source>
</evidence>
<dbReference type="EMBL" id="CM020619">
    <property type="protein sequence ID" value="KAK1865424.1"/>
    <property type="molecule type" value="Genomic_DNA"/>
</dbReference>
<name>A0ACC3C5L6_PYRYE</name>
<reference evidence="1" key="1">
    <citation type="submission" date="2019-11" db="EMBL/GenBank/DDBJ databases">
        <title>Nori genome reveals adaptations in red seaweeds to the harsh intertidal environment.</title>
        <authorList>
            <person name="Wang D."/>
            <person name="Mao Y."/>
        </authorList>
    </citation>
    <scope>NUCLEOTIDE SEQUENCE</scope>
    <source>
        <tissue evidence="1">Gametophyte</tissue>
    </source>
</reference>
<accession>A0ACC3C5L6</accession>
<proteinExistence type="predicted"/>
<protein>
    <submittedName>
        <fullName evidence="1">Uncharacterized protein</fullName>
    </submittedName>
</protein>
<evidence type="ECO:0000313" key="1">
    <source>
        <dbReference type="EMBL" id="KAK1865424.1"/>
    </source>
</evidence>
<dbReference type="Proteomes" id="UP000798662">
    <property type="component" value="Chromosome 2"/>
</dbReference>
<organism evidence="1 2">
    <name type="scientific">Pyropia yezoensis</name>
    <name type="common">Susabi-nori</name>
    <name type="synonym">Porphyra yezoensis</name>
    <dbReference type="NCBI Taxonomy" id="2788"/>
    <lineage>
        <taxon>Eukaryota</taxon>
        <taxon>Rhodophyta</taxon>
        <taxon>Bangiophyceae</taxon>
        <taxon>Bangiales</taxon>
        <taxon>Bangiaceae</taxon>
        <taxon>Pyropia</taxon>
    </lineage>
</organism>
<keyword evidence="2" id="KW-1185">Reference proteome</keyword>
<comment type="caution">
    <text evidence="1">The sequence shown here is derived from an EMBL/GenBank/DDBJ whole genome shotgun (WGS) entry which is preliminary data.</text>
</comment>
<sequence>MPTSQDPDGVGATAANAIGGSPRAPDINAHDNRGVAGAVGSATAAAVAGVTPAVDVMRMGSVPTTFLGTTVSALPHPVHMQPFGPGPALGVPSRQTPEQALAIARGVPSGVPAGGNELPVASSPGGVPSTQLPATPASAPGDGLPRLQLGTQVPSSVAQPPGGGVATPGAAALTGTSTRGGAPPAAGGTGQVAAITPRRATAPRPSAAELQRASPSSNSLMPNPLPAQPPRSRKRAASSPPARPSGRLATAVVPSSPTLLATELATSPPGLREALAKVVSDAVAKGLKDGLRRAAVEVTALRQTCSVISTTLSALSTSVNTQGVGNERTAVALQQLSGAVRGGFSSVMDKVEPGAREVKRKGKRVMPAPTMVELMAAAEDGDDGAKRQVAVMNEASLK</sequence>
<gene>
    <name evidence="1" type="ORF">I4F81_007955</name>
</gene>